<dbReference type="EMBL" id="KZ345091">
    <property type="protein sequence ID" value="PIO75951.1"/>
    <property type="molecule type" value="Genomic_DNA"/>
</dbReference>
<dbReference type="AlphaFoldDB" id="A0A2G9V0D6"/>
<keyword evidence="2" id="KW-1185">Reference proteome</keyword>
<proteinExistence type="predicted"/>
<name>A0A2G9V0D6_TELCI</name>
<sequence length="30" mass="3753">MYTERKWTMIEHNRQRYLERLNSLIGADNN</sequence>
<organism evidence="1 2">
    <name type="scientific">Teladorsagia circumcincta</name>
    <name type="common">Brown stomach worm</name>
    <name type="synonym">Ostertagia circumcincta</name>
    <dbReference type="NCBI Taxonomy" id="45464"/>
    <lineage>
        <taxon>Eukaryota</taxon>
        <taxon>Metazoa</taxon>
        <taxon>Ecdysozoa</taxon>
        <taxon>Nematoda</taxon>
        <taxon>Chromadorea</taxon>
        <taxon>Rhabditida</taxon>
        <taxon>Rhabditina</taxon>
        <taxon>Rhabditomorpha</taxon>
        <taxon>Strongyloidea</taxon>
        <taxon>Trichostrongylidae</taxon>
        <taxon>Teladorsagia</taxon>
    </lineage>
</organism>
<accession>A0A2G9V0D6</accession>
<dbReference type="OrthoDB" id="1854593at2759"/>
<dbReference type="Proteomes" id="UP000230423">
    <property type="component" value="Unassembled WGS sequence"/>
</dbReference>
<protein>
    <submittedName>
        <fullName evidence="1">Uncharacterized protein</fullName>
    </submittedName>
</protein>
<reference evidence="1 2" key="1">
    <citation type="submission" date="2015-09" db="EMBL/GenBank/DDBJ databases">
        <title>Draft genome of the parasitic nematode Teladorsagia circumcincta isolate WARC Sus (inbred).</title>
        <authorList>
            <person name="Mitreva M."/>
        </authorList>
    </citation>
    <scope>NUCLEOTIDE SEQUENCE [LARGE SCALE GENOMIC DNA]</scope>
    <source>
        <strain evidence="1 2">S</strain>
    </source>
</reference>
<evidence type="ECO:0000313" key="2">
    <source>
        <dbReference type="Proteomes" id="UP000230423"/>
    </source>
</evidence>
<evidence type="ECO:0000313" key="1">
    <source>
        <dbReference type="EMBL" id="PIO75951.1"/>
    </source>
</evidence>
<gene>
    <name evidence="1" type="ORF">TELCIR_01994</name>
</gene>